<evidence type="ECO:0000256" key="2">
    <source>
        <dbReference type="ARBA" id="ARBA00003273"/>
    </source>
</evidence>
<evidence type="ECO:0000256" key="1">
    <source>
        <dbReference type="ARBA" id="ARBA00001947"/>
    </source>
</evidence>
<comment type="similarity">
    <text evidence="4 13">Belongs to the peptidase M28 family.</text>
</comment>
<sequence>DTDYSIFTKNGIPGLDIAFYAPRSHYHTPRDDLAHTTPDALQYMGQLALGAVRSIANSDDLLSITSEQEAFVYFDILGRVMFVYSLTTFQIINALVLLGVFFVPIYLTLKGKNGPVKNILARQSLLVIQGFFAVLLGFFFTTLFSGIAGFLMSKINPMMTYGDIFGAGLYIFSAAFLGIQLSQLVLPTKLKRSLADTDAIWYGTVAFWWILVVFSSYMGSKKIVSLYSFVYMLFFNAAAAILNALVPRDKKFRSALIFFTQTLVPFIFLLENTLLFMDTMRHATADGTPEIAVYIIISLTIILINMHFLPWIYVAGNNRKAAVGAAVTFLFLFTICSALRPYNDFYSPNKLLFRQEYTQGDSFATVNVTTATGIPEILKQALPESEYKTVHCEQLNTLKSCTYQTSSLPKYASNETLNEFIFEDLKRTCQGNDCEATGSYRVKNSLMCRVILDRDIQRAWVDDLHFEGKGIGTLVIYIRQYERWVNFGFKYSADQPPTKVTLSCYYDEWTKQELPAFTNLRDNLSENTLLLLRGQGLTSVNFHQFTL</sequence>
<dbReference type="PANTHER" id="PTHR12147">
    <property type="entry name" value="METALLOPEPTIDASE M28 FAMILY MEMBER"/>
    <property type="match status" value="1"/>
</dbReference>
<reference evidence="16 17" key="1">
    <citation type="journal article" date="2018" name="G3 (Bethesda)">
        <title>Phylogenetic and Phylogenomic Definition of Rhizopus Species.</title>
        <authorList>
            <person name="Gryganskyi A.P."/>
            <person name="Golan J."/>
            <person name="Dolatabadi S."/>
            <person name="Mondo S."/>
            <person name="Robb S."/>
            <person name="Idnurm A."/>
            <person name="Muszewska A."/>
            <person name="Steczkiewicz K."/>
            <person name="Masonjones S."/>
            <person name="Liao H.L."/>
            <person name="Gajdeczka M.T."/>
            <person name="Anike F."/>
            <person name="Vuek A."/>
            <person name="Anishchenko I.M."/>
            <person name="Voigt K."/>
            <person name="de Hoog G.S."/>
            <person name="Smith M.E."/>
            <person name="Heitman J."/>
            <person name="Vilgalys R."/>
            <person name="Stajich J.E."/>
        </authorList>
    </citation>
    <scope>NUCLEOTIDE SEQUENCE [LARGE SCALE GENOMIC DNA]</scope>
    <source>
        <strain evidence="16 17">LSU 92-RS-03</strain>
    </source>
</reference>
<evidence type="ECO:0000256" key="3">
    <source>
        <dbReference type="ARBA" id="ARBA00004128"/>
    </source>
</evidence>
<dbReference type="AlphaFoldDB" id="A0A367IQF4"/>
<dbReference type="InterPro" id="IPR045175">
    <property type="entry name" value="M28_fam"/>
</dbReference>
<comment type="cofactor">
    <cofactor evidence="1">
        <name>Zn(2+)</name>
        <dbReference type="ChEBI" id="CHEBI:29105"/>
    </cofactor>
</comment>
<dbReference type="GO" id="GO:0046872">
    <property type="term" value="F:metal ion binding"/>
    <property type="evidence" value="ECO:0007669"/>
    <property type="project" value="UniProtKB-KW"/>
</dbReference>
<dbReference type="SUPFAM" id="SSF53187">
    <property type="entry name" value="Zn-dependent exopeptidases"/>
    <property type="match status" value="1"/>
</dbReference>
<evidence type="ECO:0000256" key="14">
    <source>
        <dbReference type="SAM" id="Phobius"/>
    </source>
</evidence>
<dbReference type="GO" id="GO:0008235">
    <property type="term" value="F:metalloexopeptidase activity"/>
    <property type="evidence" value="ECO:0007669"/>
    <property type="project" value="InterPro"/>
</dbReference>
<keyword evidence="9 13" id="KW-0862">Zinc</keyword>
<keyword evidence="7 14" id="KW-0812">Transmembrane</keyword>
<dbReference type="OrthoDB" id="76293at2759"/>
<feature type="transmembrane region" description="Helical" evidence="14">
    <location>
        <begin position="291"/>
        <end position="314"/>
    </location>
</feature>
<evidence type="ECO:0000313" key="17">
    <source>
        <dbReference type="Proteomes" id="UP000253551"/>
    </source>
</evidence>
<keyword evidence="10 14" id="KW-1133">Transmembrane helix</keyword>
<evidence type="ECO:0000256" key="11">
    <source>
        <dbReference type="ARBA" id="ARBA00023049"/>
    </source>
</evidence>
<keyword evidence="17" id="KW-1185">Reference proteome</keyword>
<keyword evidence="12" id="KW-0325">Glycoprotein</keyword>
<comment type="subcellular location">
    <subcellularLocation>
        <location evidence="3">Vacuole membrane</location>
        <topology evidence="3">Multi-pass membrane protein</topology>
    </subcellularLocation>
</comment>
<protein>
    <recommendedName>
        <fullName evidence="13">Peptide hydrolase</fullName>
        <ecNumber evidence="13">3.4.-.-</ecNumber>
    </recommendedName>
</protein>
<dbReference type="EC" id="3.4.-.-" evidence="13"/>
<feature type="non-terminal residue" evidence="16">
    <location>
        <position position="1"/>
    </location>
</feature>
<evidence type="ECO:0000256" key="12">
    <source>
        <dbReference type="ARBA" id="ARBA00023180"/>
    </source>
</evidence>
<proteinExistence type="inferred from homology"/>
<evidence type="ECO:0000256" key="13">
    <source>
        <dbReference type="RuleBase" id="RU361240"/>
    </source>
</evidence>
<dbReference type="Gene3D" id="3.40.630.10">
    <property type="entry name" value="Zn peptidases"/>
    <property type="match status" value="1"/>
</dbReference>
<keyword evidence="6 13" id="KW-0645">Protease</keyword>
<organism evidence="16 17">
    <name type="scientific">Rhizopus stolonifer</name>
    <name type="common">Rhizopus nigricans</name>
    <dbReference type="NCBI Taxonomy" id="4846"/>
    <lineage>
        <taxon>Eukaryota</taxon>
        <taxon>Fungi</taxon>
        <taxon>Fungi incertae sedis</taxon>
        <taxon>Mucoromycota</taxon>
        <taxon>Mucoromycotina</taxon>
        <taxon>Mucoromycetes</taxon>
        <taxon>Mucorales</taxon>
        <taxon>Mucorineae</taxon>
        <taxon>Rhizopodaceae</taxon>
        <taxon>Rhizopus</taxon>
    </lineage>
</organism>
<feature type="transmembrane region" description="Helical" evidence="14">
    <location>
        <begin position="130"/>
        <end position="152"/>
    </location>
</feature>
<keyword evidence="14" id="KW-0472">Membrane</keyword>
<keyword evidence="5" id="KW-0926">Vacuole</keyword>
<evidence type="ECO:0000256" key="9">
    <source>
        <dbReference type="ARBA" id="ARBA00022833"/>
    </source>
</evidence>
<evidence type="ECO:0000313" key="16">
    <source>
        <dbReference type="EMBL" id="RCH79924.1"/>
    </source>
</evidence>
<keyword evidence="13" id="KW-0479">Metal-binding</keyword>
<feature type="transmembrane region" description="Helical" evidence="14">
    <location>
        <begin position="224"/>
        <end position="245"/>
    </location>
</feature>
<gene>
    <name evidence="16" type="ORF">CU098_000058</name>
</gene>
<dbReference type="GO" id="GO:0006508">
    <property type="term" value="P:proteolysis"/>
    <property type="evidence" value="ECO:0007669"/>
    <property type="project" value="UniProtKB-KW"/>
</dbReference>
<feature type="transmembrane region" description="Helical" evidence="14">
    <location>
        <begin position="199"/>
        <end position="218"/>
    </location>
</feature>
<evidence type="ECO:0000256" key="8">
    <source>
        <dbReference type="ARBA" id="ARBA00022801"/>
    </source>
</evidence>
<feature type="transmembrane region" description="Helical" evidence="14">
    <location>
        <begin position="164"/>
        <end position="187"/>
    </location>
</feature>
<dbReference type="STRING" id="4846.A0A367IQF4"/>
<evidence type="ECO:0000256" key="6">
    <source>
        <dbReference type="ARBA" id="ARBA00022670"/>
    </source>
</evidence>
<evidence type="ECO:0000256" key="5">
    <source>
        <dbReference type="ARBA" id="ARBA00022554"/>
    </source>
</evidence>
<keyword evidence="11" id="KW-0482">Metalloprotease</keyword>
<accession>A0A367IQF4</accession>
<evidence type="ECO:0000256" key="10">
    <source>
        <dbReference type="ARBA" id="ARBA00022989"/>
    </source>
</evidence>
<feature type="transmembrane region" description="Helical" evidence="14">
    <location>
        <begin position="321"/>
        <end position="342"/>
    </location>
</feature>
<comment type="function">
    <text evidence="2">May be involved in vacuolar sorting and osmoregulation.</text>
</comment>
<feature type="transmembrane region" description="Helical" evidence="14">
    <location>
        <begin position="252"/>
        <end position="271"/>
    </location>
</feature>
<keyword evidence="8 13" id="KW-0378">Hydrolase</keyword>
<feature type="domain" description="Peptidase M28" evidence="15">
    <location>
        <begin position="1"/>
        <end position="50"/>
    </location>
</feature>
<dbReference type="EMBL" id="PJQM01006285">
    <property type="protein sequence ID" value="RCH79924.1"/>
    <property type="molecule type" value="Genomic_DNA"/>
</dbReference>
<dbReference type="Proteomes" id="UP000253551">
    <property type="component" value="Unassembled WGS sequence"/>
</dbReference>
<feature type="transmembrane region" description="Helical" evidence="14">
    <location>
        <begin position="81"/>
        <end position="109"/>
    </location>
</feature>
<evidence type="ECO:0000256" key="7">
    <source>
        <dbReference type="ARBA" id="ARBA00022692"/>
    </source>
</evidence>
<dbReference type="InterPro" id="IPR007484">
    <property type="entry name" value="Peptidase_M28"/>
</dbReference>
<dbReference type="GO" id="GO:0005774">
    <property type="term" value="C:vacuolar membrane"/>
    <property type="evidence" value="ECO:0007669"/>
    <property type="project" value="UniProtKB-SubCell"/>
</dbReference>
<name>A0A367IQF4_RHIST</name>
<evidence type="ECO:0000259" key="15">
    <source>
        <dbReference type="Pfam" id="PF04389"/>
    </source>
</evidence>
<comment type="caution">
    <text evidence="16">The sequence shown here is derived from an EMBL/GenBank/DDBJ whole genome shotgun (WGS) entry which is preliminary data.</text>
</comment>
<dbReference type="PANTHER" id="PTHR12147:SF58">
    <property type="entry name" value="VACUOLAR MEMBRANE PROTEASE"/>
    <property type="match status" value="1"/>
</dbReference>
<dbReference type="Pfam" id="PF04389">
    <property type="entry name" value="Peptidase_M28"/>
    <property type="match status" value="1"/>
</dbReference>
<evidence type="ECO:0000256" key="4">
    <source>
        <dbReference type="ARBA" id="ARBA00010918"/>
    </source>
</evidence>